<dbReference type="AlphaFoldDB" id="A0A0A2V8J5"/>
<dbReference type="EMBL" id="ANFO01001439">
    <property type="protein sequence ID" value="KGQ02637.1"/>
    <property type="molecule type" value="Genomic_DNA"/>
</dbReference>
<dbReference type="Proteomes" id="UP000030106">
    <property type="component" value="Unassembled WGS sequence"/>
</dbReference>
<protein>
    <submittedName>
        <fullName evidence="1">Uncharacterized protein</fullName>
    </submittedName>
</protein>
<evidence type="ECO:0000313" key="1">
    <source>
        <dbReference type="EMBL" id="KGQ02637.1"/>
    </source>
</evidence>
<gene>
    <name evidence="1" type="ORF">BBAD15_g12151</name>
</gene>
<proteinExistence type="predicted"/>
<reference evidence="1 2" key="1">
    <citation type="submission" date="2012-10" db="EMBL/GenBank/DDBJ databases">
        <title>Genome sequencing and analysis of entomopathogenic fungi Beauveria bassiana D1-5.</title>
        <authorList>
            <person name="Li Q."/>
            <person name="Wang L."/>
            <person name="Zhang Z."/>
            <person name="Wang Q."/>
            <person name="Ren J."/>
            <person name="Wang M."/>
            <person name="Xu W."/>
            <person name="Wang J."/>
            <person name="Lu Y."/>
            <person name="Du Q."/>
            <person name="Sun Z."/>
        </authorList>
    </citation>
    <scope>NUCLEOTIDE SEQUENCE [LARGE SCALE GENOMIC DNA]</scope>
    <source>
        <strain evidence="1 2">D1-5</strain>
    </source>
</reference>
<evidence type="ECO:0000313" key="2">
    <source>
        <dbReference type="Proteomes" id="UP000030106"/>
    </source>
</evidence>
<accession>A0A0A2V8J5</accession>
<dbReference type="HOGENOM" id="CLU_1669066_0_0_1"/>
<organism evidence="1 2">
    <name type="scientific">Beauveria bassiana D1-5</name>
    <dbReference type="NCBI Taxonomy" id="1245745"/>
    <lineage>
        <taxon>Eukaryota</taxon>
        <taxon>Fungi</taxon>
        <taxon>Dikarya</taxon>
        <taxon>Ascomycota</taxon>
        <taxon>Pezizomycotina</taxon>
        <taxon>Sordariomycetes</taxon>
        <taxon>Hypocreomycetidae</taxon>
        <taxon>Hypocreales</taxon>
        <taxon>Cordycipitaceae</taxon>
        <taxon>Beauveria</taxon>
    </lineage>
</organism>
<sequence>MTVPVAHPVRCLVGRGNATLADETQVGSIPASEHKFFYVFIGSQGVVGPPRPEQIEAIHNLRTTLLRFILHIAHYRGLRIRPPGHYSIRIPAQRVTSIPVLLIRRRHIDRAQPLPHTIIRFLPRAPRLAHPILPIPTVLNILREPVTENGNNADIPKV</sequence>
<comment type="caution">
    <text evidence="1">The sequence shown here is derived from an EMBL/GenBank/DDBJ whole genome shotgun (WGS) entry which is preliminary data.</text>
</comment>
<name>A0A0A2V8J5_BEABA</name>